<feature type="transmembrane region" description="Helical" evidence="2">
    <location>
        <begin position="37"/>
        <end position="55"/>
    </location>
</feature>
<gene>
    <name evidence="3" type="ORF">CSOJ01_05610</name>
</gene>
<evidence type="ECO:0000313" key="4">
    <source>
        <dbReference type="Proteomes" id="UP000652219"/>
    </source>
</evidence>
<evidence type="ECO:0000313" key="3">
    <source>
        <dbReference type="EMBL" id="KAF6811626.1"/>
    </source>
</evidence>
<feature type="compositionally biased region" description="Basic and acidic residues" evidence="1">
    <location>
        <begin position="172"/>
        <end position="184"/>
    </location>
</feature>
<accession>A0A8H6JFG1</accession>
<keyword evidence="2" id="KW-0472">Membrane</keyword>
<evidence type="ECO:0000256" key="2">
    <source>
        <dbReference type="SAM" id="Phobius"/>
    </source>
</evidence>
<sequence>MPSPATNVVLRKITIVFFPFAFTLLLIHGIITNCSFPALDILPLAGSALLSILILRRDLLAALGSPIQALSESNIFAADIVLLVFDFIFLIISWATIREPWDRGQIVLGTYGTVPLMVDFGIHAYLSVSQLGHMFVRRSCDCPHCRDGAKSHFSSRVSEYTPLSEAGTEPEVIERDLEEGVTRG</sequence>
<feature type="transmembrane region" description="Helical" evidence="2">
    <location>
        <begin position="109"/>
        <end position="128"/>
    </location>
</feature>
<dbReference type="EMBL" id="WIGN01000072">
    <property type="protein sequence ID" value="KAF6811626.1"/>
    <property type="molecule type" value="Genomic_DNA"/>
</dbReference>
<evidence type="ECO:0000256" key="1">
    <source>
        <dbReference type="SAM" id="MobiDB-lite"/>
    </source>
</evidence>
<keyword evidence="2" id="KW-1133">Transmembrane helix</keyword>
<dbReference type="AlphaFoldDB" id="A0A8H6JFG1"/>
<protein>
    <submittedName>
        <fullName evidence="3">Uncharacterized protein</fullName>
    </submittedName>
</protein>
<feature type="transmembrane region" description="Helical" evidence="2">
    <location>
        <begin position="12"/>
        <end position="31"/>
    </location>
</feature>
<keyword evidence="2" id="KW-0812">Transmembrane</keyword>
<organism evidence="3 4">
    <name type="scientific">Colletotrichum sojae</name>
    <dbReference type="NCBI Taxonomy" id="2175907"/>
    <lineage>
        <taxon>Eukaryota</taxon>
        <taxon>Fungi</taxon>
        <taxon>Dikarya</taxon>
        <taxon>Ascomycota</taxon>
        <taxon>Pezizomycotina</taxon>
        <taxon>Sordariomycetes</taxon>
        <taxon>Hypocreomycetidae</taxon>
        <taxon>Glomerellales</taxon>
        <taxon>Glomerellaceae</taxon>
        <taxon>Colletotrichum</taxon>
        <taxon>Colletotrichum orchidearum species complex</taxon>
    </lineage>
</organism>
<keyword evidence="4" id="KW-1185">Reference proteome</keyword>
<proteinExistence type="predicted"/>
<dbReference type="Proteomes" id="UP000652219">
    <property type="component" value="Unassembled WGS sequence"/>
</dbReference>
<feature type="region of interest" description="Disordered" evidence="1">
    <location>
        <begin position="163"/>
        <end position="184"/>
    </location>
</feature>
<name>A0A8H6JFG1_9PEZI</name>
<comment type="caution">
    <text evidence="3">The sequence shown here is derived from an EMBL/GenBank/DDBJ whole genome shotgun (WGS) entry which is preliminary data.</text>
</comment>
<reference evidence="3 4" key="1">
    <citation type="journal article" date="2020" name="Phytopathology">
        <title>Genome Sequence Resources of Colletotrichum truncatum, C. plurivorum, C. musicola, and C. sojae: Four Species Pathogenic to Soybean (Glycine max).</title>
        <authorList>
            <person name="Rogerio F."/>
            <person name="Boufleur T.R."/>
            <person name="Ciampi-Guillardi M."/>
            <person name="Sukno S.A."/>
            <person name="Thon M.R."/>
            <person name="Massola Junior N.S."/>
            <person name="Baroncelli R."/>
        </authorList>
    </citation>
    <scope>NUCLEOTIDE SEQUENCE [LARGE SCALE GENOMIC DNA]</scope>
    <source>
        <strain evidence="3 4">LFN0009</strain>
    </source>
</reference>
<feature type="transmembrane region" description="Helical" evidence="2">
    <location>
        <begin position="76"/>
        <end position="97"/>
    </location>
</feature>